<accession>A0A1A9QDK1</accession>
<dbReference type="RefSeq" id="WP_187150171.1">
    <property type="nucleotide sequence ID" value="NZ_LWUJ01000011.1"/>
</dbReference>
<evidence type="ECO:0000313" key="2">
    <source>
        <dbReference type="Proteomes" id="UP000077623"/>
    </source>
</evidence>
<gene>
    <name evidence="1" type="ORF">A6V39_02725</name>
</gene>
<evidence type="ECO:0000313" key="1">
    <source>
        <dbReference type="EMBL" id="OAL10328.1"/>
    </source>
</evidence>
<keyword evidence="2" id="KW-1185">Reference proteome</keyword>
<protein>
    <submittedName>
        <fullName evidence="1">Uncharacterized protein</fullName>
    </submittedName>
</protein>
<dbReference type="Proteomes" id="UP000077623">
    <property type="component" value="Unassembled WGS sequence"/>
</dbReference>
<sequence>MRKDNYKDFAVIQVKFKNQNYTEKATGNFCGKYLESFRKPLGIFPWERELPKKEEHLKNNKYSLGYEVRVSATKYDNRNEKLLNGIE</sequence>
<proteinExistence type="predicted"/>
<reference evidence="2" key="1">
    <citation type="submission" date="2016-04" db="EMBL/GenBank/DDBJ databases">
        <authorList>
            <person name="Quiroz-Castaneda R.E."/>
            <person name="Martinez-Ocampo F."/>
        </authorList>
    </citation>
    <scope>NUCLEOTIDE SEQUENCE [LARGE SCALE GENOMIC DNA]</scope>
    <source>
        <strain evidence="2">INIFAP01</strain>
    </source>
</reference>
<dbReference type="STRING" id="432608.A6V39_02725"/>
<dbReference type="EMBL" id="LWUJ01000011">
    <property type="protein sequence ID" value="OAL10328.1"/>
    <property type="molecule type" value="Genomic_DNA"/>
</dbReference>
<comment type="caution">
    <text evidence="1">The sequence shown here is derived from an EMBL/GenBank/DDBJ whole genome shotgun (WGS) entry which is preliminary data.</text>
</comment>
<name>A0A1A9QDK1_9MOLU</name>
<organism evidence="1 2">
    <name type="scientific">Candidatus Mycoplasma haematobovis</name>
    <dbReference type="NCBI Taxonomy" id="432608"/>
    <lineage>
        <taxon>Bacteria</taxon>
        <taxon>Bacillati</taxon>
        <taxon>Mycoplasmatota</taxon>
        <taxon>Mollicutes</taxon>
        <taxon>Mycoplasmataceae</taxon>
        <taxon>Mycoplasma</taxon>
    </lineage>
</organism>
<dbReference type="AlphaFoldDB" id="A0A1A9QDK1"/>